<dbReference type="InterPro" id="IPR012677">
    <property type="entry name" value="Nucleotide-bd_a/b_plait_sf"/>
</dbReference>
<dbReference type="AlphaFoldDB" id="A0A9P7D6J1"/>
<evidence type="ECO:0000313" key="7">
    <source>
        <dbReference type="EMBL" id="KAG1780436.1"/>
    </source>
</evidence>
<dbReference type="GO" id="GO:0000472">
    <property type="term" value="P:endonucleolytic cleavage to generate mature 5'-end of SSU-rRNA from (SSU-rRNA, 5.8S rRNA, LSU-rRNA)"/>
    <property type="evidence" value="ECO:0007669"/>
    <property type="project" value="TreeGrafter"/>
</dbReference>
<dbReference type="GO" id="GO:0000447">
    <property type="term" value="P:endonucleolytic cleavage in ITS1 to separate SSU-rRNA from 5.8S rRNA and LSU-rRNA from tricistronic rRNA transcript (SSU-rRNA, 5.8S rRNA, LSU-rRNA)"/>
    <property type="evidence" value="ECO:0007669"/>
    <property type="project" value="TreeGrafter"/>
</dbReference>
<comment type="subcellular location">
    <subcellularLocation>
        <location evidence="1">Nucleus</location>
        <location evidence="1">Nucleolus</location>
    </subcellularLocation>
</comment>
<dbReference type="GO" id="GO:0034462">
    <property type="term" value="P:small-subunit processome assembly"/>
    <property type="evidence" value="ECO:0007669"/>
    <property type="project" value="TreeGrafter"/>
</dbReference>
<dbReference type="PANTHER" id="PTHR12311">
    <property type="entry name" value="ACTIVATOR OF BASAL TRANSCRIPTION 1"/>
    <property type="match status" value="1"/>
</dbReference>
<dbReference type="EMBL" id="JABBWD010000009">
    <property type="protein sequence ID" value="KAG1780436.1"/>
    <property type="molecule type" value="Genomic_DNA"/>
</dbReference>
<comment type="similarity">
    <text evidence="2">Belongs to the ESF2/ABP1 family.</text>
</comment>
<feature type="region of interest" description="Disordered" evidence="6">
    <location>
        <begin position="224"/>
        <end position="256"/>
    </location>
</feature>
<evidence type="ECO:0000256" key="1">
    <source>
        <dbReference type="ARBA" id="ARBA00004604"/>
    </source>
</evidence>
<evidence type="ECO:0000256" key="3">
    <source>
        <dbReference type="ARBA" id="ARBA00022884"/>
    </source>
</evidence>
<keyword evidence="8" id="KW-1185">Reference proteome</keyword>
<dbReference type="OrthoDB" id="287393at2759"/>
<dbReference type="GO" id="GO:0003723">
    <property type="term" value="F:RNA binding"/>
    <property type="evidence" value="ECO:0007669"/>
    <property type="project" value="UniProtKB-KW"/>
</dbReference>
<dbReference type="Proteomes" id="UP000714275">
    <property type="component" value="Unassembled WGS sequence"/>
</dbReference>
<keyword evidence="4" id="KW-0539">Nucleus</keyword>
<dbReference type="PANTHER" id="PTHR12311:SF7">
    <property type="entry name" value="ACTIVATOR OF BASAL TRANSCRIPTION 1"/>
    <property type="match status" value="1"/>
</dbReference>
<sequence>MNKSGPSSDTRFTFSEDVESNSNDDASSSKVHPSDKHDDCGISPGMEPEGFAGPKIVQPLTPEALAKFNAAQARTGVIYISRIPPGMRPAKVRHLMGAHGEVARVYLQQEDAKRAYLRRKYTSTKKPHFTEGWVEFKDKKVARSVAEMLNAQPIGGKKGTRWRDDVWTMKYLPKFKWNMLTEQISHEAAIHTAKLRVELAQSKTEQRDYLKNVELARVLDKRNEKRKEKGLGPLELKRPLATEGSKEEEPRKRLKYTDDTQLDSVLGSIF</sequence>
<dbReference type="SUPFAM" id="SSF54928">
    <property type="entry name" value="RNA-binding domain, RBD"/>
    <property type="match status" value="1"/>
</dbReference>
<keyword evidence="3" id="KW-0694">RNA-binding</keyword>
<dbReference type="GO" id="GO:0005730">
    <property type="term" value="C:nucleolus"/>
    <property type="evidence" value="ECO:0007669"/>
    <property type="project" value="UniProtKB-SubCell"/>
</dbReference>
<dbReference type="CDD" id="cd12263">
    <property type="entry name" value="RRM_ABT1_like"/>
    <property type="match status" value="1"/>
</dbReference>
<protein>
    <recommendedName>
        <fullName evidence="5">18S rRNA factor 2</fullName>
    </recommendedName>
</protein>
<accession>A0A9P7D6J1</accession>
<dbReference type="InterPro" id="IPR039119">
    <property type="entry name" value="ABT1/Esf2"/>
</dbReference>
<evidence type="ECO:0000256" key="4">
    <source>
        <dbReference type="ARBA" id="ARBA00023242"/>
    </source>
</evidence>
<organism evidence="7 8">
    <name type="scientific">Suillus placidus</name>
    <dbReference type="NCBI Taxonomy" id="48579"/>
    <lineage>
        <taxon>Eukaryota</taxon>
        <taxon>Fungi</taxon>
        <taxon>Dikarya</taxon>
        <taxon>Basidiomycota</taxon>
        <taxon>Agaricomycotina</taxon>
        <taxon>Agaricomycetes</taxon>
        <taxon>Agaricomycetidae</taxon>
        <taxon>Boletales</taxon>
        <taxon>Suillineae</taxon>
        <taxon>Suillaceae</taxon>
        <taxon>Suillus</taxon>
    </lineage>
</organism>
<gene>
    <name evidence="7" type="ORF">EV702DRAFT_1082767</name>
</gene>
<dbReference type="InterPro" id="IPR035979">
    <property type="entry name" value="RBD_domain_sf"/>
</dbReference>
<feature type="region of interest" description="Disordered" evidence="6">
    <location>
        <begin position="1"/>
        <end position="55"/>
    </location>
</feature>
<comment type="caution">
    <text evidence="7">The sequence shown here is derived from an EMBL/GenBank/DDBJ whole genome shotgun (WGS) entry which is preliminary data.</text>
</comment>
<feature type="compositionally biased region" description="Polar residues" evidence="6">
    <location>
        <begin position="20"/>
        <end position="31"/>
    </location>
</feature>
<evidence type="ECO:0000256" key="6">
    <source>
        <dbReference type="SAM" id="MobiDB-lite"/>
    </source>
</evidence>
<feature type="compositionally biased region" description="Polar residues" evidence="6">
    <location>
        <begin position="1"/>
        <end position="13"/>
    </location>
</feature>
<evidence type="ECO:0000256" key="5">
    <source>
        <dbReference type="ARBA" id="ARBA00032634"/>
    </source>
</evidence>
<dbReference type="GO" id="GO:0000480">
    <property type="term" value="P:endonucleolytic cleavage in 5'-ETS of tricistronic rRNA transcript (SSU-rRNA, 5.8S rRNA, LSU-rRNA)"/>
    <property type="evidence" value="ECO:0007669"/>
    <property type="project" value="TreeGrafter"/>
</dbReference>
<dbReference type="Gene3D" id="3.30.70.330">
    <property type="match status" value="1"/>
</dbReference>
<name>A0A9P7D6J1_9AGAM</name>
<dbReference type="InterPro" id="IPR034353">
    <property type="entry name" value="ABT1/ESF2_RRM"/>
</dbReference>
<proteinExistence type="inferred from homology"/>
<evidence type="ECO:0000256" key="2">
    <source>
        <dbReference type="ARBA" id="ARBA00005819"/>
    </source>
</evidence>
<reference evidence="7" key="1">
    <citation type="journal article" date="2020" name="New Phytol.">
        <title>Comparative genomics reveals dynamic genome evolution in host specialist ectomycorrhizal fungi.</title>
        <authorList>
            <person name="Lofgren L.A."/>
            <person name="Nguyen N.H."/>
            <person name="Vilgalys R."/>
            <person name="Ruytinx J."/>
            <person name="Liao H.L."/>
            <person name="Branco S."/>
            <person name="Kuo A."/>
            <person name="LaButti K."/>
            <person name="Lipzen A."/>
            <person name="Andreopoulos W."/>
            <person name="Pangilinan J."/>
            <person name="Riley R."/>
            <person name="Hundley H."/>
            <person name="Na H."/>
            <person name="Barry K."/>
            <person name="Grigoriev I.V."/>
            <person name="Stajich J.E."/>
            <person name="Kennedy P.G."/>
        </authorList>
    </citation>
    <scope>NUCLEOTIDE SEQUENCE</scope>
    <source>
        <strain evidence="7">DOB743</strain>
    </source>
</reference>
<evidence type="ECO:0000313" key="8">
    <source>
        <dbReference type="Proteomes" id="UP000714275"/>
    </source>
</evidence>